<organism evidence="2 3">
    <name type="scientific">Elysia marginata</name>
    <dbReference type="NCBI Taxonomy" id="1093978"/>
    <lineage>
        <taxon>Eukaryota</taxon>
        <taxon>Metazoa</taxon>
        <taxon>Spiralia</taxon>
        <taxon>Lophotrochozoa</taxon>
        <taxon>Mollusca</taxon>
        <taxon>Gastropoda</taxon>
        <taxon>Heterobranchia</taxon>
        <taxon>Euthyneura</taxon>
        <taxon>Panpulmonata</taxon>
        <taxon>Sacoglossa</taxon>
        <taxon>Placobranchoidea</taxon>
        <taxon>Plakobranchidae</taxon>
        <taxon>Elysia</taxon>
    </lineage>
</organism>
<sequence length="227" mass="24206">MPLGKERAVVTPQAIHKWFAELRDYCLAVDPTLLDDPFRSYNSDETGFSFNPKGRKVVACKGAKNVYSVTSNTRTQVTVLATMSASGHYLPPLMIYPYKRIPSKNLLNRFPEAEIPGTPPVPLPSTPAPAAPPVTLPSTPAPAAPLVPLPSTPAPAAPPVTPTSSPAPAVPPVTPTASPPPTTASPRPATRNVLCVPCLHFLPHQKHLVLQKSRSAWTPSNWMHSGA</sequence>
<comment type="caution">
    <text evidence="2">The sequence shown here is derived from an EMBL/GenBank/DDBJ whole genome shotgun (WGS) entry which is preliminary data.</text>
</comment>
<evidence type="ECO:0008006" key="4">
    <source>
        <dbReference type="Google" id="ProtNLM"/>
    </source>
</evidence>
<evidence type="ECO:0000256" key="1">
    <source>
        <dbReference type="SAM" id="MobiDB-lite"/>
    </source>
</evidence>
<protein>
    <recommendedName>
        <fullName evidence="4">DDE-1 domain-containing protein</fullName>
    </recommendedName>
</protein>
<feature type="compositionally biased region" description="Pro residues" evidence="1">
    <location>
        <begin position="117"/>
        <end position="161"/>
    </location>
</feature>
<feature type="compositionally biased region" description="Pro residues" evidence="1">
    <location>
        <begin position="168"/>
        <end position="183"/>
    </location>
</feature>
<dbReference type="AlphaFoldDB" id="A0AAV4JNN2"/>
<evidence type="ECO:0000313" key="3">
    <source>
        <dbReference type="Proteomes" id="UP000762676"/>
    </source>
</evidence>
<dbReference type="PRINTS" id="PR01217">
    <property type="entry name" value="PRICHEXTENSN"/>
</dbReference>
<name>A0AAV4JNN2_9GAST</name>
<feature type="region of interest" description="Disordered" evidence="1">
    <location>
        <begin position="117"/>
        <end position="188"/>
    </location>
</feature>
<accession>A0AAV4JNN2</accession>
<dbReference type="EMBL" id="BMAT01007014">
    <property type="protein sequence ID" value="GFS24000.1"/>
    <property type="molecule type" value="Genomic_DNA"/>
</dbReference>
<reference evidence="2 3" key="1">
    <citation type="journal article" date="2021" name="Elife">
        <title>Chloroplast acquisition without the gene transfer in kleptoplastic sea slugs, Plakobranchus ocellatus.</title>
        <authorList>
            <person name="Maeda T."/>
            <person name="Takahashi S."/>
            <person name="Yoshida T."/>
            <person name="Shimamura S."/>
            <person name="Takaki Y."/>
            <person name="Nagai Y."/>
            <person name="Toyoda A."/>
            <person name="Suzuki Y."/>
            <person name="Arimoto A."/>
            <person name="Ishii H."/>
            <person name="Satoh N."/>
            <person name="Nishiyama T."/>
            <person name="Hasebe M."/>
            <person name="Maruyama T."/>
            <person name="Minagawa J."/>
            <person name="Obokata J."/>
            <person name="Shigenobu S."/>
        </authorList>
    </citation>
    <scope>NUCLEOTIDE SEQUENCE [LARGE SCALE GENOMIC DNA]</scope>
</reference>
<keyword evidence="3" id="KW-1185">Reference proteome</keyword>
<dbReference type="Proteomes" id="UP000762676">
    <property type="component" value="Unassembled WGS sequence"/>
</dbReference>
<gene>
    <name evidence="2" type="ORF">ElyMa_003404000</name>
</gene>
<evidence type="ECO:0000313" key="2">
    <source>
        <dbReference type="EMBL" id="GFS24000.1"/>
    </source>
</evidence>
<proteinExistence type="predicted"/>